<sequence length="78" mass="8710">MPSSRPLLKSAGGGPIPPDSLAMNIRMSQLPSSLTLPFPQPRAQRGTEFALGRCSSKPLRRRAVARRRISRWRRGCIR</sequence>
<organism evidence="2 3">
    <name type="scientific">Effrenium voratum</name>
    <dbReference type="NCBI Taxonomy" id="2562239"/>
    <lineage>
        <taxon>Eukaryota</taxon>
        <taxon>Sar</taxon>
        <taxon>Alveolata</taxon>
        <taxon>Dinophyceae</taxon>
        <taxon>Suessiales</taxon>
        <taxon>Symbiodiniaceae</taxon>
        <taxon>Effrenium</taxon>
    </lineage>
</organism>
<dbReference type="Proteomes" id="UP001178507">
    <property type="component" value="Unassembled WGS sequence"/>
</dbReference>
<feature type="region of interest" description="Disordered" evidence="1">
    <location>
        <begin position="1"/>
        <end position="21"/>
    </location>
</feature>
<dbReference type="EMBL" id="CAUJNA010003268">
    <property type="protein sequence ID" value="CAJ1397521.1"/>
    <property type="molecule type" value="Genomic_DNA"/>
</dbReference>
<keyword evidence="3" id="KW-1185">Reference proteome</keyword>
<reference evidence="2" key="1">
    <citation type="submission" date="2023-08" db="EMBL/GenBank/DDBJ databases">
        <authorList>
            <person name="Chen Y."/>
            <person name="Shah S."/>
            <person name="Dougan E. K."/>
            <person name="Thang M."/>
            <person name="Chan C."/>
        </authorList>
    </citation>
    <scope>NUCLEOTIDE SEQUENCE</scope>
</reference>
<accession>A0AA36NBP5</accession>
<comment type="caution">
    <text evidence="2">The sequence shown here is derived from an EMBL/GenBank/DDBJ whole genome shotgun (WGS) entry which is preliminary data.</text>
</comment>
<evidence type="ECO:0000313" key="2">
    <source>
        <dbReference type="EMBL" id="CAJ1397521.1"/>
    </source>
</evidence>
<gene>
    <name evidence="2" type="ORF">EVOR1521_LOCUS21519</name>
</gene>
<protein>
    <submittedName>
        <fullName evidence="2">Uncharacterized protein</fullName>
    </submittedName>
</protein>
<evidence type="ECO:0000313" key="3">
    <source>
        <dbReference type="Proteomes" id="UP001178507"/>
    </source>
</evidence>
<name>A0AA36NBP5_9DINO</name>
<proteinExistence type="predicted"/>
<dbReference type="AlphaFoldDB" id="A0AA36NBP5"/>
<evidence type="ECO:0000256" key="1">
    <source>
        <dbReference type="SAM" id="MobiDB-lite"/>
    </source>
</evidence>